<evidence type="ECO:0000313" key="2">
    <source>
        <dbReference type="EMBL" id="MFC0568023.1"/>
    </source>
</evidence>
<dbReference type="Pfam" id="PF12680">
    <property type="entry name" value="SnoaL_2"/>
    <property type="match status" value="1"/>
</dbReference>
<dbReference type="SUPFAM" id="SSF54427">
    <property type="entry name" value="NTF2-like"/>
    <property type="match status" value="1"/>
</dbReference>
<dbReference type="Gene3D" id="3.10.450.50">
    <property type="match status" value="1"/>
</dbReference>
<dbReference type="InterPro" id="IPR032710">
    <property type="entry name" value="NTF2-like_dom_sf"/>
</dbReference>
<evidence type="ECO:0000313" key="3">
    <source>
        <dbReference type="Proteomes" id="UP001589894"/>
    </source>
</evidence>
<keyword evidence="3" id="KW-1185">Reference proteome</keyword>
<proteinExistence type="predicted"/>
<dbReference type="Proteomes" id="UP001589894">
    <property type="component" value="Unassembled WGS sequence"/>
</dbReference>
<feature type="domain" description="SnoaL-like" evidence="1">
    <location>
        <begin position="10"/>
        <end position="110"/>
    </location>
</feature>
<comment type="caution">
    <text evidence="2">The sequence shown here is derived from an EMBL/GenBank/DDBJ whole genome shotgun (WGS) entry which is preliminary data.</text>
</comment>
<protein>
    <submittedName>
        <fullName evidence="2">Nuclear transport factor 2 family protein</fullName>
    </submittedName>
</protein>
<accession>A0ABV6P6W6</accession>
<dbReference type="InterPro" id="IPR037401">
    <property type="entry name" value="SnoaL-like"/>
</dbReference>
<name>A0ABV6P6W6_9ACTN</name>
<organism evidence="2 3">
    <name type="scientific">Plantactinospora siamensis</name>
    <dbReference type="NCBI Taxonomy" id="555372"/>
    <lineage>
        <taxon>Bacteria</taxon>
        <taxon>Bacillati</taxon>
        <taxon>Actinomycetota</taxon>
        <taxon>Actinomycetes</taxon>
        <taxon>Micromonosporales</taxon>
        <taxon>Micromonosporaceae</taxon>
        <taxon>Plantactinospora</taxon>
    </lineage>
</organism>
<gene>
    <name evidence="2" type="ORF">ACFFHU_28250</name>
</gene>
<reference evidence="2 3" key="1">
    <citation type="submission" date="2024-09" db="EMBL/GenBank/DDBJ databases">
        <authorList>
            <person name="Sun Q."/>
            <person name="Mori K."/>
        </authorList>
    </citation>
    <scope>NUCLEOTIDE SEQUENCE [LARGE SCALE GENOMIC DNA]</scope>
    <source>
        <strain evidence="2 3">TBRC 2205</strain>
    </source>
</reference>
<dbReference type="RefSeq" id="WP_377343425.1">
    <property type="nucleotide sequence ID" value="NZ_JBHLUE010000026.1"/>
</dbReference>
<dbReference type="EMBL" id="JBHLUE010000026">
    <property type="protein sequence ID" value="MFC0568023.1"/>
    <property type="molecule type" value="Genomic_DNA"/>
</dbReference>
<sequence length="124" mass="13609">MDQSWAESFARRWVRAWNAHDVEAVLAHFAEDVVFTSPVAARVVPDSGGVIRGRAALRAYWTAALRTVPDLRFEVESLFVGVDTLMIAYRNQRGDLAAEVLEVRDGLVVRGHGAYRAAPAGTVS</sequence>
<evidence type="ECO:0000259" key="1">
    <source>
        <dbReference type="Pfam" id="PF12680"/>
    </source>
</evidence>